<dbReference type="Gene3D" id="3.10.540.10">
    <property type="entry name" value="duf1285 like domain"/>
    <property type="match status" value="1"/>
</dbReference>
<dbReference type="STRING" id="44933.SAMN05660971_00366"/>
<feature type="domain" description="DUF1285" evidence="2">
    <location>
        <begin position="86"/>
        <end position="172"/>
    </location>
</feature>
<dbReference type="InterPro" id="IPR023361">
    <property type="entry name" value="DUF1285_beta_roll_sf"/>
</dbReference>
<accession>A0A1M7A576</accession>
<dbReference type="OrthoDB" id="3078366at2"/>
<sequence length="181" mass="20218">MQLERILGGIAPLAERPPIGQWTPELSGDMDLLIARDGQWIHEGTAITRHELVQLFARILRREADGHHYLVTPVEKWRISVEDCAFVVVEASFDEGIWTLTTNVGEQVALGEQHRLVVTATPTGERIPQLDLVHGVAARLGRNVFYQLVEQGESRQLSDGTWLGLESDGHWQPLGNVEADE</sequence>
<dbReference type="Proteomes" id="UP000184123">
    <property type="component" value="Unassembled WGS sequence"/>
</dbReference>
<dbReference type="Gene3D" id="2.30.270.10">
    <property type="entry name" value="duf1285 protein"/>
    <property type="match status" value="1"/>
</dbReference>
<feature type="domain" description="DUF1285" evidence="1">
    <location>
        <begin position="17"/>
        <end position="83"/>
    </location>
</feature>
<organism evidence="4 5">
    <name type="scientific">Halomonas cupida</name>
    <dbReference type="NCBI Taxonomy" id="44933"/>
    <lineage>
        <taxon>Bacteria</taxon>
        <taxon>Pseudomonadati</taxon>
        <taxon>Pseudomonadota</taxon>
        <taxon>Gammaproteobacteria</taxon>
        <taxon>Oceanospirillales</taxon>
        <taxon>Halomonadaceae</taxon>
        <taxon>Halomonas</taxon>
    </lineage>
</organism>
<evidence type="ECO:0008006" key="7">
    <source>
        <dbReference type="Google" id="ProtNLM"/>
    </source>
</evidence>
<reference evidence="3 6" key="2">
    <citation type="submission" date="2019-07" db="EMBL/GenBank/DDBJ databases">
        <title>Whole genome shotgun sequence of Halomonas cupida NBRC 102219.</title>
        <authorList>
            <person name="Hosoyama A."/>
            <person name="Uohara A."/>
            <person name="Ohji S."/>
            <person name="Ichikawa N."/>
        </authorList>
    </citation>
    <scope>NUCLEOTIDE SEQUENCE [LARGE SCALE GENOMIC DNA]</scope>
    <source>
        <strain evidence="3 6">NBRC 102219</strain>
    </source>
</reference>
<evidence type="ECO:0000313" key="5">
    <source>
        <dbReference type="Proteomes" id="UP000184123"/>
    </source>
</evidence>
<dbReference type="Pfam" id="PF21028">
    <property type="entry name" value="DUF1285_C"/>
    <property type="match status" value="1"/>
</dbReference>
<dbReference type="PIRSF" id="PIRSF029557">
    <property type="entry name" value="UCP029557"/>
    <property type="match status" value="1"/>
</dbReference>
<dbReference type="AlphaFoldDB" id="A0A1M7A576"/>
<evidence type="ECO:0000313" key="3">
    <source>
        <dbReference type="EMBL" id="GEN22528.1"/>
    </source>
</evidence>
<dbReference type="Pfam" id="PF06938">
    <property type="entry name" value="DUF1285_N"/>
    <property type="match status" value="1"/>
</dbReference>
<dbReference type="EMBL" id="BJXU01000016">
    <property type="protein sequence ID" value="GEN22528.1"/>
    <property type="molecule type" value="Genomic_DNA"/>
</dbReference>
<name>A0A1M7A576_9GAMM</name>
<dbReference type="EMBL" id="FRCA01000001">
    <property type="protein sequence ID" value="SHL37868.1"/>
    <property type="molecule type" value="Genomic_DNA"/>
</dbReference>
<gene>
    <name evidence="3" type="ORF">HCU01_04770</name>
    <name evidence="4" type="ORF">SAMN05660971_00366</name>
</gene>
<dbReference type="RefSeq" id="WP_073433303.1">
    <property type="nucleotide sequence ID" value="NZ_BJXU01000016.1"/>
</dbReference>
<evidence type="ECO:0000259" key="1">
    <source>
        <dbReference type="Pfam" id="PF06938"/>
    </source>
</evidence>
<dbReference type="InterPro" id="IPR010707">
    <property type="entry name" value="DUF1285"/>
</dbReference>
<dbReference type="InterPro" id="IPR048342">
    <property type="entry name" value="DUF1285_C"/>
</dbReference>
<evidence type="ECO:0000259" key="2">
    <source>
        <dbReference type="Pfam" id="PF21028"/>
    </source>
</evidence>
<dbReference type="Proteomes" id="UP000321726">
    <property type="component" value="Unassembled WGS sequence"/>
</dbReference>
<proteinExistence type="predicted"/>
<protein>
    <recommendedName>
        <fullName evidence="7">DUF1285 domain-containing protein</fullName>
    </recommendedName>
</protein>
<evidence type="ECO:0000313" key="6">
    <source>
        <dbReference type="Proteomes" id="UP000321726"/>
    </source>
</evidence>
<dbReference type="InterPro" id="IPR048341">
    <property type="entry name" value="DUF1285_N"/>
</dbReference>
<evidence type="ECO:0000313" key="4">
    <source>
        <dbReference type="EMBL" id="SHL37868.1"/>
    </source>
</evidence>
<reference evidence="4 5" key="1">
    <citation type="submission" date="2016-11" db="EMBL/GenBank/DDBJ databases">
        <authorList>
            <person name="Jaros S."/>
            <person name="Januszkiewicz K."/>
            <person name="Wedrychowicz H."/>
        </authorList>
    </citation>
    <scope>NUCLEOTIDE SEQUENCE [LARGE SCALE GENOMIC DNA]</scope>
    <source>
        <strain evidence="4 5">DSM 4740</strain>
    </source>
</reference>
<keyword evidence="6" id="KW-1185">Reference proteome</keyword>